<dbReference type="PANTHER" id="PTHR36509">
    <property type="entry name" value="BLL3101 PROTEIN"/>
    <property type="match status" value="1"/>
</dbReference>
<reference evidence="4 5" key="1">
    <citation type="submission" date="2020-08" db="EMBL/GenBank/DDBJ databases">
        <title>Genomic Encyclopedia of Type Strains, Phase IV (KMG-IV): sequencing the most valuable type-strain genomes for metagenomic binning, comparative biology and taxonomic classification.</title>
        <authorList>
            <person name="Goeker M."/>
        </authorList>
    </citation>
    <scope>NUCLEOTIDE SEQUENCE [LARGE SCALE GENOMIC DNA]</scope>
    <source>
        <strain evidence="4 5">DSM 15743</strain>
    </source>
</reference>
<evidence type="ECO:0000313" key="4">
    <source>
        <dbReference type="EMBL" id="MBB4041581.1"/>
    </source>
</evidence>
<dbReference type="Proteomes" id="UP000519439">
    <property type="component" value="Unassembled WGS sequence"/>
</dbReference>
<keyword evidence="5" id="KW-1185">Reference proteome</keyword>
<evidence type="ECO:0000256" key="1">
    <source>
        <dbReference type="SAM" id="MobiDB-lite"/>
    </source>
</evidence>
<proteinExistence type="predicted"/>
<keyword evidence="2" id="KW-1133">Transmembrane helix</keyword>
<dbReference type="Gene3D" id="2.60.40.1610">
    <property type="entry name" value="Domain of unknown function DUF1254"/>
    <property type="match status" value="1"/>
</dbReference>
<feature type="compositionally biased region" description="Basic residues" evidence="1">
    <location>
        <begin position="200"/>
        <end position="211"/>
    </location>
</feature>
<name>A0A7W6N9C7_9HYPH</name>
<protein>
    <recommendedName>
        <fullName evidence="3">DUF1254 domain-containing protein</fullName>
    </recommendedName>
</protein>
<evidence type="ECO:0000256" key="2">
    <source>
        <dbReference type="SAM" id="Phobius"/>
    </source>
</evidence>
<dbReference type="AlphaFoldDB" id="A0A7W6N9C7"/>
<dbReference type="Pfam" id="PF06863">
    <property type="entry name" value="DUF1254"/>
    <property type="match status" value="1"/>
</dbReference>
<evidence type="ECO:0000259" key="3">
    <source>
        <dbReference type="Pfam" id="PF06863"/>
    </source>
</evidence>
<dbReference type="InterPro" id="IPR037050">
    <property type="entry name" value="DUF1254_sf"/>
</dbReference>
<feature type="transmembrane region" description="Helical" evidence="2">
    <location>
        <begin position="21"/>
        <end position="38"/>
    </location>
</feature>
<evidence type="ECO:0000313" key="5">
    <source>
        <dbReference type="Proteomes" id="UP000519439"/>
    </source>
</evidence>
<accession>A0A7W6N9C7</accession>
<keyword evidence="2" id="KW-0472">Membrane</keyword>
<comment type="caution">
    <text evidence="4">The sequence shown here is derived from an EMBL/GenBank/DDBJ whole genome shotgun (WGS) entry which is preliminary data.</text>
</comment>
<gene>
    <name evidence="4" type="ORF">GGR34_003258</name>
</gene>
<dbReference type="PANTHER" id="PTHR36509:SF2">
    <property type="entry name" value="BLL3101 PROTEIN"/>
    <property type="match status" value="1"/>
</dbReference>
<dbReference type="SUPFAM" id="SSF160935">
    <property type="entry name" value="VPA0735-like"/>
    <property type="match status" value="1"/>
</dbReference>
<feature type="domain" description="DUF1254" evidence="3">
    <location>
        <begin position="89"/>
        <end position="177"/>
    </location>
</feature>
<sequence>MKHNRAYDNQELPTRGRARRILRTVLTIGLGAASFIIGTETRAQPLSEAEAQTIAIEAYVYFYPMVTMDVTRRQLINMDPRVDGIGGPMNAFVNIKAFPTADMKAVVRPNFDTLYSSAWLDLTKEPVVVSAPDTGGRYYLLPMLDMWSDVFASPGWRTTGTQAANFLIVPPGWRGNATRMALRASMRRHPMCGSSDGPRRTARRITRRSIKSKPGSRLCLCRNGESRKNHWSRQRSIRAST</sequence>
<organism evidence="4 5">
    <name type="scientific">Microvirga flocculans</name>
    <dbReference type="NCBI Taxonomy" id="217168"/>
    <lineage>
        <taxon>Bacteria</taxon>
        <taxon>Pseudomonadati</taxon>
        <taxon>Pseudomonadota</taxon>
        <taxon>Alphaproteobacteria</taxon>
        <taxon>Hyphomicrobiales</taxon>
        <taxon>Methylobacteriaceae</taxon>
        <taxon>Microvirga</taxon>
    </lineage>
</organism>
<keyword evidence="2" id="KW-0812">Transmembrane</keyword>
<dbReference type="InterPro" id="IPR010679">
    <property type="entry name" value="DUF1254"/>
</dbReference>
<dbReference type="EMBL" id="JACIDC010000012">
    <property type="protein sequence ID" value="MBB4041581.1"/>
    <property type="molecule type" value="Genomic_DNA"/>
</dbReference>
<feature type="region of interest" description="Disordered" evidence="1">
    <location>
        <begin position="189"/>
        <end position="221"/>
    </location>
</feature>